<proteinExistence type="predicted"/>
<dbReference type="EMBL" id="MN739524">
    <property type="protein sequence ID" value="QHT10682.1"/>
    <property type="molecule type" value="Genomic_DNA"/>
</dbReference>
<sequence length="112" mass="13656">MDSLTLATYEPHHSMIHGGEDKGELLVIYEYDLDEFYNNTWKSELKFYKKQNSAFTRNSNHPLVRNYKKIMKKSNIELVEICEMNNVMYCILHTYKINIFKRKWKNRRNRML</sequence>
<reference evidence="1" key="1">
    <citation type="journal article" date="2020" name="Nature">
        <title>Giant virus diversity and host interactions through global metagenomics.</title>
        <authorList>
            <person name="Schulz F."/>
            <person name="Roux S."/>
            <person name="Paez-Espino D."/>
            <person name="Jungbluth S."/>
            <person name="Walsh D.A."/>
            <person name="Denef V.J."/>
            <person name="McMahon K.D."/>
            <person name="Konstantinidis K.T."/>
            <person name="Eloe-Fadrosh E.A."/>
            <person name="Kyrpides N.C."/>
            <person name="Woyke T."/>
        </authorList>
    </citation>
    <scope>NUCLEOTIDE SEQUENCE</scope>
    <source>
        <strain evidence="1">GVMAG-M-3300023174-107</strain>
    </source>
</reference>
<organism evidence="1">
    <name type="scientific">viral metagenome</name>
    <dbReference type="NCBI Taxonomy" id="1070528"/>
    <lineage>
        <taxon>unclassified sequences</taxon>
        <taxon>metagenomes</taxon>
        <taxon>organismal metagenomes</taxon>
    </lineage>
</organism>
<accession>A0A6C0D2Q8</accession>
<dbReference type="AlphaFoldDB" id="A0A6C0D2Q8"/>
<evidence type="ECO:0000313" key="1">
    <source>
        <dbReference type="EMBL" id="QHT10682.1"/>
    </source>
</evidence>
<name>A0A6C0D2Q8_9ZZZZ</name>
<protein>
    <submittedName>
        <fullName evidence="1">Uncharacterized protein</fullName>
    </submittedName>
</protein>